<dbReference type="EMBL" id="CP064790">
    <property type="protein sequence ID" value="QSG13558.1"/>
    <property type="molecule type" value="Genomic_DNA"/>
</dbReference>
<sequence>MYELTYGFENSGGNIQYQTKQRVKTEATTAGIKVEIVSTGLSLGEGTIDGIAIVDLPAAVDPDAAFESAWSIRPTDSLVSPAQARALADQTTIRDVTEATRFELSKAPLVVGEATHGPGQIDALFRNDDGEMLSSRDLAVRWDENQDVHFHPLGVLVERELYRPVTASQPSAESDAVGEPILIATYRGSTSKPWQFGLTRYNGQLLLTQARAGPAKFDPVLKRFPIETQPLGDQPLVFSHTVSRRLWSEDPVNPHVQSQRSEGLRTQFLYNDTDGWHLIQPKGLDTADDVDDDSFEPTQLDGVSVRSALLRSETDGEMKTTVEHEYRIIPKALEVCERLYALSYYEANEESLDNLQWDIAEATAYDIVEAEQ</sequence>
<proteinExistence type="predicted"/>
<geneLocation type="plasmid" evidence="1 2">
    <name>pHSR-Bgl01</name>
</geneLocation>
<dbReference type="Proteomes" id="UP000663305">
    <property type="component" value="Plasmid pHSR-Bgl01"/>
</dbReference>
<organism evidence="1 2">
    <name type="scientific">Halapricum desulfuricans</name>
    <dbReference type="NCBI Taxonomy" id="2841257"/>
    <lineage>
        <taxon>Archaea</taxon>
        <taxon>Methanobacteriati</taxon>
        <taxon>Methanobacteriota</taxon>
        <taxon>Stenosarchaea group</taxon>
        <taxon>Halobacteria</taxon>
        <taxon>Halobacteriales</taxon>
        <taxon>Haloarculaceae</taxon>
        <taxon>Halapricum</taxon>
    </lineage>
</organism>
<gene>
    <name evidence="1" type="ORF">HSBGL_4144</name>
</gene>
<evidence type="ECO:0000313" key="1">
    <source>
        <dbReference type="EMBL" id="QSG13558.1"/>
    </source>
</evidence>
<protein>
    <submittedName>
        <fullName evidence="1">Uncharacterized protein</fullName>
    </submittedName>
</protein>
<reference evidence="1" key="1">
    <citation type="submission" date="2020-11" db="EMBL/GenBank/DDBJ databases">
        <title>Carbohydrate-dependent, anaerobic sulfur respiration: A novel catabolism in halophilic archaea.</title>
        <authorList>
            <person name="Sorokin D.Y."/>
            <person name="Messina E."/>
            <person name="Smedile F."/>
            <person name="La Cono V."/>
            <person name="Hallsworth J.E."/>
            <person name="Yakimov M.M."/>
        </authorList>
    </citation>
    <scope>NUCLEOTIDE SEQUENCE</scope>
    <source>
        <strain evidence="1">HSR-Bgl</strain>
        <plasmid evidence="1">pHSR-Bgl01</plasmid>
    </source>
</reference>
<accession>A0A897NLI5</accession>
<evidence type="ECO:0000313" key="2">
    <source>
        <dbReference type="Proteomes" id="UP000663305"/>
    </source>
</evidence>
<dbReference type="AlphaFoldDB" id="A0A897NLI5"/>
<name>A0A897NLI5_9EURY</name>
<keyword evidence="1" id="KW-0614">Plasmid</keyword>